<dbReference type="GO" id="GO:0003988">
    <property type="term" value="F:acetyl-CoA C-acyltransferase activity"/>
    <property type="evidence" value="ECO:0007669"/>
    <property type="project" value="UniProtKB-EC"/>
</dbReference>
<keyword evidence="6 9" id="KW-0012">Acyltransferase</keyword>
<dbReference type="InterPro" id="IPR020615">
    <property type="entry name" value="Thiolase_acyl_enz_int_AS"/>
</dbReference>
<dbReference type="SUPFAM" id="SSF53901">
    <property type="entry name" value="Thiolase-like"/>
    <property type="match status" value="2"/>
</dbReference>
<dbReference type="NCBIfam" id="TIGR01930">
    <property type="entry name" value="AcCoA-C-Actrans"/>
    <property type="match status" value="1"/>
</dbReference>
<dbReference type="GeneID" id="63700611"/>
<evidence type="ECO:0000313" key="12">
    <source>
        <dbReference type="EMBL" id="EYE94439.1"/>
    </source>
</evidence>
<comment type="catalytic activity">
    <reaction evidence="7">
        <text>an acyl-CoA + acetyl-CoA = a 3-oxoacyl-CoA + CoA</text>
        <dbReference type="Rhea" id="RHEA:21564"/>
        <dbReference type="ChEBI" id="CHEBI:57287"/>
        <dbReference type="ChEBI" id="CHEBI:57288"/>
        <dbReference type="ChEBI" id="CHEBI:58342"/>
        <dbReference type="ChEBI" id="CHEBI:90726"/>
        <dbReference type="EC" id="2.3.1.16"/>
    </reaction>
</comment>
<dbReference type="PANTHER" id="PTHR43853">
    <property type="entry name" value="3-KETOACYL-COA THIOLASE, PEROXISOMAL"/>
    <property type="match status" value="1"/>
</dbReference>
<accession>A0A017SCS4</accession>
<dbReference type="InterPro" id="IPR020613">
    <property type="entry name" value="Thiolase_CS"/>
</dbReference>
<name>A0A017SCS4_ASPRC</name>
<dbReference type="InterPro" id="IPR020616">
    <property type="entry name" value="Thiolase_N"/>
</dbReference>
<evidence type="ECO:0000256" key="7">
    <source>
        <dbReference type="ARBA" id="ARBA00047605"/>
    </source>
</evidence>
<dbReference type="RefSeq" id="XP_040638127.1">
    <property type="nucleotide sequence ID" value="XM_040785487.1"/>
</dbReference>
<comment type="pathway">
    <text evidence="2">Lipid metabolism; fatty acid metabolism.</text>
</comment>
<dbReference type="InterPro" id="IPR020617">
    <property type="entry name" value="Thiolase_C"/>
</dbReference>
<evidence type="ECO:0000256" key="3">
    <source>
        <dbReference type="ARBA" id="ARBA00010982"/>
    </source>
</evidence>
<sequence>MLIRGAKEVLKKTPQDVVVLSSVRSPIGRAYKGGFKDSYPEEILMPVMQAAVKKANINPGDVNDAMIGNVLAELGFAKTGRMALNHAGFPNSTTFHTVNRQCSSSLQALTHVANSILVGQVDVGLAGGVESMTRNYATRAIPVDVSPLLKDSPVKDAKDCILPMLKTSENVAARYNVGRKEQDEFAVESQRRASKAQKSGRFADEIVPINARHVNQETKEETTKLVEHDEGVRHGVTYEKLSGLKGVLEGGASTAGNSSQISDGASTTILASRAWADAHGLKPIARFAGTQMAGNNPDEMGISPVFAIRNLYKYCGIEQSDVGIFELNEAFASQSIYCVRELGIDMAKVNPNGGAIALGHPIGATGTRQVATLLAEMLKQDTEMGIVSMCASTGMGVASLFIRE</sequence>
<dbReference type="PANTHER" id="PTHR43853:SF9">
    <property type="entry name" value="ACETYL-COA C-ACETYLTRANSFERASE"/>
    <property type="match status" value="1"/>
</dbReference>
<dbReference type="CDD" id="cd00751">
    <property type="entry name" value="thiolase"/>
    <property type="match status" value="1"/>
</dbReference>
<dbReference type="GO" id="GO:0005777">
    <property type="term" value="C:peroxisome"/>
    <property type="evidence" value="ECO:0007669"/>
    <property type="project" value="TreeGrafter"/>
</dbReference>
<keyword evidence="5" id="KW-0630">Potassium</keyword>
<dbReference type="EMBL" id="KK088426">
    <property type="protein sequence ID" value="EYE94439.1"/>
    <property type="molecule type" value="Genomic_DNA"/>
</dbReference>
<evidence type="ECO:0000256" key="6">
    <source>
        <dbReference type="ARBA" id="ARBA00023315"/>
    </source>
</evidence>
<dbReference type="PIRSF" id="PIRSF000429">
    <property type="entry name" value="Ac-CoA_Ac_transf"/>
    <property type="match status" value="1"/>
</dbReference>
<evidence type="ECO:0000256" key="8">
    <source>
        <dbReference type="PIRSR" id="PIRSR000429-1"/>
    </source>
</evidence>
<dbReference type="Pfam" id="PF00108">
    <property type="entry name" value="Thiolase_N"/>
    <property type="match status" value="1"/>
</dbReference>
<evidence type="ECO:0000259" key="10">
    <source>
        <dbReference type="Pfam" id="PF00108"/>
    </source>
</evidence>
<keyword evidence="4 9" id="KW-0808">Transferase</keyword>
<dbReference type="GO" id="GO:0006635">
    <property type="term" value="P:fatty acid beta-oxidation"/>
    <property type="evidence" value="ECO:0007669"/>
    <property type="project" value="TreeGrafter"/>
</dbReference>
<evidence type="ECO:0000259" key="11">
    <source>
        <dbReference type="Pfam" id="PF02803"/>
    </source>
</evidence>
<reference evidence="13" key="1">
    <citation type="journal article" date="2014" name="Nat. Commun.">
        <title>Genomic adaptations of the halophilic Dead Sea filamentous fungus Eurotium rubrum.</title>
        <authorList>
            <person name="Kis-Papo T."/>
            <person name="Weig A.R."/>
            <person name="Riley R."/>
            <person name="Persoh D."/>
            <person name="Salamov A."/>
            <person name="Sun H."/>
            <person name="Lipzen A."/>
            <person name="Wasser S.P."/>
            <person name="Rambold G."/>
            <person name="Grigoriev I.V."/>
            <person name="Nevo E."/>
        </authorList>
    </citation>
    <scope>NUCLEOTIDE SEQUENCE [LARGE SCALE GENOMIC DNA]</scope>
    <source>
        <strain evidence="13">CBS 135680</strain>
    </source>
</reference>
<dbReference type="InterPro" id="IPR016039">
    <property type="entry name" value="Thiolase-like"/>
</dbReference>
<dbReference type="PROSITE" id="PS00737">
    <property type="entry name" value="THIOLASE_2"/>
    <property type="match status" value="1"/>
</dbReference>
<organism evidence="12 13">
    <name type="scientific">Aspergillus ruber (strain CBS 135680)</name>
    <dbReference type="NCBI Taxonomy" id="1388766"/>
    <lineage>
        <taxon>Eukaryota</taxon>
        <taxon>Fungi</taxon>
        <taxon>Dikarya</taxon>
        <taxon>Ascomycota</taxon>
        <taxon>Pezizomycotina</taxon>
        <taxon>Eurotiomycetes</taxon>
        <taxon>Eurotiomycetidae</taxon>
        <taxon>Eurotiales</taxon>
        <taxon>Aspergillaceae</taxon>
        <taxon>Aspergillus</taxon>
        <taxon>Aspergillus subgen. Aspergillus</taxon>
    </lineage>
</organism>
<dbReference type="HOGENOM" id="CLU_031026_1_1_1"/>
<comment type="cofactor">
    <cofactor evidence="1">
        <name>K(+)</name>
        <dbReference type="ChEBI" id="CHEBI:29103"/>
    </cofactor>
</comment>
<dbReference type="STRING" id="1388766.A0A017SCS4"/>
<evidence type="ECO:0000313" key="13">
    <source>
        <dbReference type="Proteomes" id="UP000019804"/>
    </source>
</evidence>
<dbReference type="AlphaFoldDB" id="A0A017SCS4"/>
<protein>
    <submittedName>
        <fullName evidence="12">Thiolase</fullName>
    </submittedName>
</protein>
<dbReference type="InterPro" id="IPR002155">
    <property type="entry name" value="Thiolase"/>
</dbReference>
<feature type="active site" description="Proton acceptor" evidence="8">
    <location>
        <position position="360"/>
    </location>
</feature>
<dbReference type="Gene3D" id="3.40.47.10">
    <property type="match status" value="2"/>
</dbReference>
<feature type="domain" description="Thiolase N-terminal" evidence="10">
    <location>
        <begin position="17"/>
        <end position="273"/>
    </location>
</feature>
<evidence type="ECO:0000256" key="2">
    <source>
        <dbReference type="ARBA" id="ARBA00004872"/>
    </source>
</evidence>
<gene>
    <name evidence="12" type="ORF">EURHEDRAFT_480487</name>
</gene>
<dbReference type="Proteomes" id="UP000019804">
    <property type="component" value="Unassembled WGS sequence"/>
</dbReference>
<dbReference type="GO" id="GO:0010124">
    <property type="term" value="P:phenylacetate catabolic process"/>
    <property type="evidence" value="ECO:0007669"/>
    <property type="project" value="TreeGrafter"/>
</dbReference>
<dbReference type="Pfam" id="PF02803">
    <property type="entry name" value="Thiolase_C"/>
    <property type="match status" value="1"/>
</dbReference>
<evidence type="ECO:0000256" key="5">
    <source>
        <dbReference type="ARBA" id="ARBA00022958"/>
    </source>
</evidence>
<dbReference type="OrthoDB" id="5404651at2759"/>
<dbReference type="InterPro" id="IPR050215">
    <property type="entry name" value="Thiolase-like_sf_Thiolase"/>
</dbReference>
<feature type="active site" description="Proton acceptor" evidence="8">
    <location>
        <position position="390"/>
    </location>
</feature>
<dbReference type="PROSITE" id="PS00098">
    <property type="entry name" value="THIOLASE_1"/>
    <property type="match status" value="1"/>
</dbReference>
<feature type="active site" description="Acyl-thioester intermediate" evidence="8">
    <location>
        <position position="102"/>
    </location>
</feature>
<proteinExistence type="inferred from homology"/>
<evidence type="ECO:0000256" key="9">
    <source>
        <dbReference type="RuleBase" id="RU003557"/>
    </source>
</evidence>
<keyword evidence="13" id="KW-1185">Reference proteome</keyword>
<evidence type="ECO:0000256" key="1">
    <source>
        <dbReference type="ARBA" id="ARBA00001958"/>
    </source>
</evidence>
<comment type="similarity">
    <text evidence="3 9">Belongs to the thiolase-like superfamily. Thiolase family.</text>
</comment>
<feature type="domain" description="Thiolase C-terminal" evidence="11">
    <location>
        <begin position="281"/>
        <end position="401"/>
    </location>
</feature>
<evidence type="ECO:0000256" key="4">
    <source>
        <dbReference type="ARBA" id="ARBA00022679"/>
    </source>
</evidence>